<name>A0A2A5WQ49_9GAMM</name>
<evidence type="ECO:0000256" key="3">
    <source>
        <dbReference type="ARBA" id="ARBA00023136"/>
    </source>
</evidence>
<feature type="transmembrane region" description="Helical" evidence="4">
    <location>
        <begin position="167"/>
        <end position="188"/>
    </location>
</feature>
<feature type="transmembrane region" description="Helical" evidence="4">
    <location>
        <begin position="133"/>
        <end position="155"/>
    </location>
</feature>
<feature type="transmembrane region" description="Helical" evidence="4">
    <location>
        <begin position="77"/>
        <end position="96"/>
    </location>
</feature>
<feature type="domain" description="Major facilitator superfamily (MFS) profile" evidence="5">
    <location>
        <begin position="8"/>
        <end position="399"/>
    </location>
</feature>
<keyword evidence="1 4" id="KW-0812">Transmembrane</keyword>
<dbReference type="PROSITE" id="PS50850">
    <property type="entry name" value="MFS"/>
    <property type="match status" value="1"/>
</dbReference>
<accession>A0A2A5WQ49</accession>
<dbReference type="Proteomes" id="UP000219327">
    <property type="component" value="Unassembled WGS sequence"/>
</dbReference>
<comment type="caution">
    <text evidence="6">The sequence shown here is derived from an EMBL/GenBank/DDBJ whole genome shotgun (WGS) entry which is preliminary data.</text>
</comment>
<evidence type="ECO:0000256" key="2">
    <source>
        <dbReference type="ARBA" id="ARBA00022989"/>
    </source>
</evidence>
<feature type="transmembrane region" description="Helical" evidence="4">
    <location>
        <begin position="48"/>
        <end position="65"/>
    </location>
</feature>
<feature type="transmembrane region" description="Helical" evidence="4">
    <location>
        <begin position="345"/>
        <end position="367"/>
    </location>
</feature>
<feature type="transmembrane region" description="Helical" evidence="4">
    <location>
        <begin position="102"/>
        <end position="121"/>
    </location>
</feature>
<protein>
    <recommendedName>
        <fullName evidence="5">Major facilitator superfamily (MFS) profile domain-containing protein</fullName>
    </recommendedName>
</protein>
<dbReference type="PANTHER" id="PTHR11360">
    <property type="entry name" value="MONOCARBOXYLATE TRANSPORTER"/>
    <property type="match status" value="1"/>
</dbReference>
<dbReference type="AlphaFoldDB" id="A0A2A5WQ49"/>
<dbReference type="GO" id="GO:0022857">
    <property type="term" value="F:transmembrane transporter activity"/>
    <property type="evidence" value="ECO:0007669"/>
    <property type="project" value="InterPro"/>
</dbReference>
<dbReference type="CDD" id="cd17355">
    <property type="entry name" value="MFS_YcxA_like"/>
    <property type="match status" value="1"/>
</dbReference>
<dbReference type="SUPFAM" id="SSF103473">
    <property type="entry name" value="MFS general substrate transporter"/>
    <property type="match status" value="1"/>
</dbReference>
<feature type="transmembrane region" description="Helical" evidence="4">
    <location>
        <begin position="286"/>
        <end position="304"/>
    </location>
</feature>
<dbReference type="InterPro" id="IPR020846">
    <property type="entry name" value="MFS_dom"/>
</dbReference>
<feature type="transmembrane region" description="Helical" evidence="4">
    <location>
        <begin position="373"/>
        <end position="394"/>
    </location>
</feature>
<evidence type="ECO:0000256" key="4">
    <source>
        <dbReference type="SAM" id="Phobius"/>
    </source>
</evidence>
<feature type="transmembrane region" description="Helical" evidence="4">
    <location>
        <begin position="222"/>
        <end position="248"/>
    </location>
</feature>
<gene>
    <name evidence="6" type="ORF">CNE99_07035</name>
</gene>
<organism evidence="6 7">
    <name type="scientific">OM182 bacterium MED-G24</name>
    <dbReference type="NCBI Taxonomy" id="1986255"/>
    <lineage>
        <taxon>Bacteria</taxon>
        <taxon>Pseudomonadati</taxon>
        <taxon>Pseudomonadota</taxon>
        <taxon>Gammaproteobacteria</taxon>
        <taxon>OMG group</taxon>
        <taxon>OM182 clade</taxon>
    </lineage>
</organism>
<dbReference type="InterPro" id="IPR050327">
    <property type="entry name" value="Proton-linked_MCT"/>
</dbReference>
<dbReference type="InterPro" id="IPR011701">
    <property type="entry name" value="MFS"/>
</dbReference>
<feature type="transmembrane region" description="Helical" evidence="4">
    <location>
        <begin position="260"/>
        <end position="279"/>
    </location>
</feature>
<feature type="transmembrane region" description="Helical" evidence="4">
    <location>
        <begin position="9"/>
        <end position="36"/>
    </location>
</feature>
<evidence type="ECO:0000313" key="7">
    <source>
        <dbReference type="Proteomes" id="UP000219327"/>
    </source>
</evidence>
<dbReference type="Gene3D" id="1.20.1250.20">
    <property type="entry name" value="MFS general substrate transporter like domains"/>
    <property type="match status" value="1"/>
</dbReference>
<dbReference type="EMBL" id="NTKD01000037">
    <property type="protein sequence ID" value="PDH38367.1"/>
    <property type="molecule type" value="Genomic_DNA"/>
</dbReference>
<reference evidence="6 7" key="1">
    <citation type="submission" date="2017-08" db="EMBL/GenBank/DDBJ databases">
        <title>Fine stratification of microbial communities through a metagenomic profile of the photic zone.</title>
        <authorList>
            <person name="Haro-Moreno J.M."/>
            <person name="Lopez-Perez M."/>
            <person name="De La Torre J."/>
            <person name="Picazo A."/>
            <person name="Camacho A."/>
            <person name="Rodriguez-Valera F."/>
        </authorList>
    </citation>
    <scope>NUCLEOTIDE SEQUENCE [LARGE SCALE GENOMIC DNA]</scope>
    <source>
        <strain evidence="6">MED-G24</strain>
    </source>
</reference>
<feature type="transmembrane region" description="Helical" evidence="4">
    <location>
        <begin position="310"/>
        <end position="333"/>
    </location>
</feature>
<evidence type="ECO:0000256" key="1">
    <source>
        <dbReference type="ARBA" id="ARBA00022692"/>
    </source>
</evidence>
<proteinExistence type="predicted"/>
<keyword evidence="3 4" id="KW-0472">Membrane</keyword>
<dbReference type="Pfam" id="PF07690">
    <property type="entry name" value="MFS_1"/>
    <property type="match status" value="1"/>
</dbReference>
<keyword evidence="2 4" id="KW-1133">Transmembrane helix</keyword>
<evidence type="ECO:0000259" key="5">
    <source>
        <dbReference type="PROSITE" id="PS50850"/>
    </source>
</evidence>
<evidence type="ECO:0000313" key="6">
    <source>
        <dbReference type="EMBL" id="PDH38367.1"/>
    </source>
</evidence>
<sequence length="404" mass="43710">MTSPTPYRWIIVGLTLVNQGISIGILVYSFALFVVPWLETFGISRGEIMVAIFLMQLLGGLISPLMGRFMDLYSMRWLIVGGAIAMSTGLFLSSWASDYWQIIALHGLLLPLGMALCGTLSSQTLVGKWFTQGRGLAIGVSAAGTSIGGFVFPLITAELLGQVDWRTTLQILAAFTIAVMVPLNLWVLRIPPPDVELLLDAPEPLPHERPWTASDILTTRMFWIPIAGLLPMNISFAAIQFNLGAYVADLGFSQTTAAQLISIGALSMIVGKFTFGGLCDHVDHRFLFWIMALSLTGALLLYQGSPGYSALVAAAVLHGISTGGVMPMIGNVYAARFGTLSFGKVLGFVNMFTMMGSFGSLASGWLFDLTGSYDVVFWLLLLIQIPSVTIMFWLPPVPAKRIVA</sequence>
<dbReference type="InterPro" id="IPR036259">
    <property type="entry name" value="MFS_trans_sf"/>
</dbReference>
<dbReference type="PANTHER" id="PTHR11360:SF284">
    <property type="entry name" value="EG:103B4.3 PROTEIN-RELATED"/>
    <property type="match status" value="1"/>
</dbReference>